<evidence type="ECO:0000256" key="4">
    <source>
        <dbReference type="ARBA" id="ARBA00022679"/>
    </source>
</evidence>
<comment type="catalytic activity">
    <reaction evidence="1">
        <text>ATP + protein L-histidine = ADP + protein N-phospho-L-histidine.</text>
        <dbReference type="EC" id="2.7.13.3"/>
    </reaction>
</comment>
<dbReference type="GO" id="GO:0004673">
    <property type="term" value="F:protein histidine kinase activity"/>
    <property type="evidence" value="ECO:0007669"/>
    <property type="project" value="UniProtKB-EC"/>
</dbReference>
<dbReference type="Proteomes" id="UP000249555">
    <property type="component" value="Unassembled WGS sequence"/>
</dbReference>
<evidence type="ECO:0000256" key="7">
    <source>
        <dbReference type="ARBA" id="ARBA00022840"/>
    </source>
</evidence>
<evidence type="ECO:0000256" key="6">
    <source>
        <dbReference type="ARBA" id="ARBA00022777"/>
    </source>
</evidence>
<dbReference type="PANTHER" id="PTHR41523">
    <property type="entry name" value="TWO-COMPONENT SYSTEM SENSOR PROTEIN"/>
    <property type="match status" value="1"/>
</dbReference>
<dbReference type="PANTHER" id="PTHR41523:SF8">
    <property type="entry name" value="ETHYLENE RESPONSE SENSOR PROTEIN"/>
    <property type="match status" value="1"/>
</dbReference>
<evidence type="ECO:0000256" key="2">
    <source>
        <dbReference type="ARBA" id="ARBA00012438"/>
    </source>
</evidence>
<evidence type="ECO:0000256" key="3">
    <source>
        <dbReference type="ARBA" id="ARBA00022553"/>
    </source>
</evidence>
<sequence>MAPYRRDADYLKQLFVEHDIPVDVCTDVAEIHDYLARSPGVLVATHEALTPEILKNVADHLASQPSWSEMPIVVLLDRTSNQIRVRTELARVWPRARQLFYQRPVTPVELISGVQSAMLARLRQRDVRDHIEREIELRRELNHRVKNILASVASIFEMTHRGANTLAEFADDFRGRLEALSRVHSAVFHAADEEVSISAIVDLTFEPYRLPGLSRVVTGGAEIMLTREAGTTLALCLHELATNAIKYGGLSTPEGRVSFTWSLSEDEPATLAIAWTEEGGPTVVEPSRTGYGTRYLKAALGSVFGMKPVMTFAPEGLRCTVSGRVSRLSRNP</sequence>
<dbReference type="InterPro" id="IPR011102">
    <property type="entry name" value="Sig_transdc_His_kinase_HWE"/>
</dbReference>
<keyword evidence="3" id="KW-0597">Phosphoprotein</keyword>
<evidence type="ECO:0000256" key="5">
    <source>
        <dbReference type="ARBA" id="ARBA00022741"/>
    </source>
</evidence>
<reference evidence="9 10" key="1">
    <citation type="submission" date="2017-08" db="EMBL/GenBank/DDBJ databases">
        <title>Infants hospitalized years apart are colonized by the same room-sourced microbial strains.</title>
        <authorList>
            <person name="Brooks B."/>
            <person name="Olm M.R."/>
            <person name="Firek B.A."/>
            <person name="Baker R."/>
            <person name="Thomas B.C."/>
            <person name="Morowitz M.J."/>
            <person name="Banfield J.F."/>
        </authorList>
    </citation>
    <scope>NUCLEOTIDE SEQUENCE [LARGE SCALE GENOMIC DNA]</scope>
    <source>
        <strain evidence="9">S2_018_000_R3_119</strain>
    </source>
</reference>
<dbReference type="InterPro" id="IPR036890">
    <property type="entry name" value="HATPase_C_sf"/>
</dbReference>
<dbReference type="AlphaFoldDB" id="A0A2W4ZB03"/>
<dbReference type="Pfam" id="PF07536">
    <property type="entry name" value="HWE_HK"/>
    <property type="match status" value="1"/>
</dbReference>
<dbReference type="GO" id="GO:0005524">
    <property type="term" value="F:ATP binding"/>
    <property type="evidence" value="ECO:0007669"/>
    <property type="project" value="UniProtKB-KW"/>
</dbReference>
<dbReference type="EC" id="2.7.13.3" evidence="2"/>
<dbReference type="Gene3D" id="3.30.565.10">
    <property type="entry name" value="Histidine kinase-like ATPase, C-terminal domain"/>
    <property type="match status" value="1"/>
</dbReference>
<organism evidence="9 10">
    <name type="scientific">Sphingomonas taxi</name>
    <dbReference type="NCBI Taxonomy" id="1549858"/>
    <lineage>
        <taxon>Bacteria</taxon>
        <taxon>Pseudomonadati</taxon>
        <taxon>Pseudomonadota</taxon>
        <taxon>Alphaproteobacteria</taxon>
        <taxon>Sphingomonadales</taxon>
        <taxon>Sphingomonadaceae</taxon>
        <taxon>Sphingomonas</taxon>
    </lineage>
</organism>
<accession>A0A2W4ZB03</accession>
<evidence type="ECO:0000313" key="10">
    <source>
        <dbReference type="Proteomes" id="UP000249555"/>
    </source>
</evidence>
<keyword evidence="6 9" id="KW-0418">Kinase</keyword>
<dbReference type="EMBL" id="QFMX01000001">
    <property type="protein sequence ID" value="PZO77109.1"/>
    <property type="molecule type" value="Genomic_DNA"/>
</dbReference>
<evidence type="ECO:0000259" key="8">
    <source>
        <dbReference type="SMART" id="SM00911"/>
    </source>
</evidence>
<keyword evidence="7" id="KW-0067">ATP-binding</keyword>
<dbReference type="SMART" id="SM00911">
    <property type="entry name" value="HWE_HK"/>
    <property type="match status" value="1"/>
</dbReference>
<evidence type="ECO:0000313" key="9">
    <source>
        <dbReference type="EMBL" id="PZO77109.1"/>
    </source>
</evidence>
<keyword evidence="5" id="KW-0547">Nucleotide-binding</keyword>
<name>A0A2W4ZB03_9SPHN</name>
<keyword evidence="4" id="KW-0808">Transferase</keyword>
<proteinExistence type="predicted"/>
<gene>
    <name evidence="9" type="ORF">DI640_00830</name>
</gene>
<protein>
    <recommendedName>
        <fullName evidence="2">histidine kinase</fullName>
        <ecNumber evidence="2">2.7.13.3</ecNumber>
    </recommendedName>
</protein>
<feature type="domain" description="Signal transduction histidine kinase HWE region" evidence="8">
    <location>
        <begin position="140"/>
        <end position="222"/>
    </location>
</feature>
<evidence type="ECO:0000256" key="1">
    <source>
        <dbReference type="ARBA" id="ARBA00000085"/>
    </source>
</evidence>
<comment type="caution">
    <text evidence="9">The sequence shown here is derived from an EMBL/GenBank/DDBJ whole genome shotgun (WGS) entry which is preliminary data.</text>
</comment>